<feature type="region of interest" description="Disordered" evidence="1">
    <location>
        <begin position="131"/>
        <end position="163"/>
    </location>
</feature>
<accession>A0A9W8CGC5</accession>
<protein>
    <recommendedName>
        <fullName evidence="4">PB1 domain-containing protein</fullName>
    </recommendedName>
</protein>
<dbReference type="OrthoDB" id="692706at2759"/>
<evidence type="ECO:0000313" key="2">
    <source>
        <dbReference type="EMBL" id="KAJ1256722.1"/>
    </source>
</evidence>
<evidence type="ECO:0000313" key="3">
    <source>
        <dbReference type="Proteomes" id="UP001164776"/>
    </source>
</evidence>
<dbReference type="Proteomes" id="UP001164776">
    <property type="component" value="Unassembled WGS sequence"/>
</dbReference>
<name>A0A9W8CGC5_9POAL</name>
<dbReference type="EMBL" id="MU629485">
    <property type="protein sequence ID" value="KAJ1256722.1"/>
    <property type="molecule type" value="Genomic_DNA"/>
</dbReference>
<gene>
    <name evidence="2" type="ORF">BS78_K324100</name>
</gene>
<sequence>MAGLATRPPWLLDGMDSLSSYNLEIRIIANNTRFKSWYRHSQVVDADVTNFKDLVDDILNTFPCGYGDVVKLLYYCHVTKSNIEISSDQELLEMFAKHKSTKTCYLSLLYYHPSSEPSSIPLWEEVDLPCTPSASTPPQVQSTLTETKTQAQPKDLYLMNPEP</sequence>
<evidence type="ECO:0008006" key="4">
    <source>
        <dbReference type="Google" id="ProtNLM"/>
    </source>
</evidence>
<proteinExistence type="predicted"/>
<feature type="compositionally biased region" description="Polar residues" evidence="1">
    <location>
        <begin position="132"/>
        <end position="152"/>
    </location>
</feature>
<reference evidence="2 3" key="1">
    <citation type="submission" date="2022-10" db="EMBL/GenBank/DDBJ databases">
        <title>WGS assembly of Paspalum vaginatum 540-79.</title>
        <authorList>
            <person name="Sun G."/>
            <person name="Wase N."/>
            <person name="Shu S."/>
            <person name="Jenkins J."/>
            <person name="Zhou B."/>
            <person name="Torres-Rodriguez J."/>
            <person name="Chen C."/>
            <person name="Sandor L."/>
            <person name="Plott C."/>
            <person name="Yoshinga Y."/>
            <person name="Daum C."/>
            <person name="Qi P."/>
            <person name="Barry K."/>
            <person name="Lipzen A."/>
            <person name="Berry L."/>
            <person name="Pedersen C."/>
            <person name="Gottilla T."/>
            <person name="Foltz A."/>
            <person name="Yu H."/>
            <person name="O'Malley R."/>
            <person name="Zhang C."/>
            <person name="Devos K."/>
            <person name="Sigmon B."/>
            <person name="Yu B."/>
            <person name="Obata T."/>
            <person name="Schmutz J."/>
            <person name="Schnable J."/>
        </authorList>
    </citation>
    <scope>NUCLEOTIDE SEQUENCE [LARGE SCALE GENOMIC DNA]</scope>
    <source>
        <strain evidence="3">cv. 540-79</strain>
    </source>
</reference>
<evidence type="ECO:0000256" key="1">
    <source>
        <dbReference type="SAM" id="MobiDB-lite"/>
    </source>
</evidence>
<dbReference type="AlphaFoldDB" id="A0A9W8CGC5"/>
<keyword evidence="3" id="KW-1185">Reference proteome</keyword>
<organism evidence="2 3">
    <name type="scientific">Paspalum vaginatum</name>
    <name type="common">seashore paspalum</name>
    <dbReference type="NCBI Taxonomy" id="158149"/>
    <lineage>
        <taxon>Eukaryota</taxon>
        <taxon>Viridiplantae</taxon>
        <taxon>Streptophyta</taxon>
        <taxon>Embryophyta</taxon>
        <taxon>Tracheophyta</taxon>
        <taxon>Spermatophyta</taxon>
        <taxon>Magnoliopsida</taxon>
        <taxon>Liliopsida</taxon>
        <taxon>Poales</taxon>
        <taxon>Poaceae</taxon>
        <taxon>PACMAD clade</taxon>
        <taxon>Panicoideae</taxon>
        <taxon>Andropogonodae</taxon>
        <taxon>Paspaleae</taxon>
        <taxon>Paspalinae</taxon>
        <taxon>Paspalum</taxon>
    </lineage>
</organism>
<comment type="caution">
    <text evidence="2">The sequence shown here is derived from an EMBL/GenBank/DDBJ whole genome shotgun (WGS) entry which is preliminary data.</text>
</comment>